<accession>A0AA39G6N6</accession>
<protein>
    <submittedName>
        <fullName evidence="1">Uncharacterized protein</fullName>
    </submittedName>
</protein>
<evidence type="ECO:0000313" key="1">
    <source>
        <dbReference type="EMBL" id="KAK0182286.1"/>
    </source>
</evidence>
<organism evidence="1 2">
    <name type="scientific">Microctonus hyperodae</name>
    <name type="common">Parasitoid wasp</name>
    <dbReference type="NCBI Taxonomy" id="165561"/>
    <lineage>
        <taxon>Eukaryota</taxon>
        <taxon>Metazoa</taxon>
        <taxon>Ecdysozoa</taxon>
        <taxon>Arthropoda</taxon>
        <taxon>Hexapoda</taxon>
        <taxon>Insecta</taxon>
        <taxon>Pterygota</taxon>
        <taxon>Neoptera</taxon>
        <taxon>Endopterygota</taxon>
        <taxon>Hymenoptera</taxon>
        <taxon>Apocrita</taxon>
        <taxon>Ichneumonoidea</taxon>
        <taxon>Braconidae</taxon>
        <taxon>Euphorinae</taxon>
        <taxon>Microctonus</taxon>
    </lineage>
</organism>
<gene>
    <name evidence="1" type="ORF">PV327_000438</name>
</gene>
<name>A0AA39G6N6_MICHY</name>
<reference evidence="1" key="2">
    <citation type="submission" date="2023-03" db="EMBL/GenBank/DDBJ databases">
        <authorList>
            <person name="Inwood S.N."/>
            <person name="Skelly J.G."/>
            <person name="Guhlin J."/>
            <person name="Harrop T.W.R."/>
            <person name="Goldson S.G."/>
            <person name="Dearden P.K."/>
        </authorList>
    </citation>
    <scope>NUCLEOTIDE SEQUENCE</scope>
    <source>
        <strain evidence="1">Lincoln</strain>
        <tissue evidence="1">Whole body</tissue>
    </source>
</reference>
<comment type="caution">
    <text evidence="1">The sequence shown here is derived from an EMBL/GenBank/DDBJ whole genome shotgun (WGS) entry which is preliminary data.</text>
</comment>
<dbReference type="EMBL" id="JAQQBR010000001">
    <property type="protein sequence ID" value="KAK0182286.1"/>
    <property type="molecule type" value="Genomic_DNA"/>
</dbReference>
<dbReference type="AlphaFoldDB" id="A0AA39G6N6"/>
<proteinExistence type="predicted"/>
<evidence type="ECO:0000313" key="2">
    <source>
        <dbReference type="Proteomes" id="UP001168972"/>
    </source>
</evidence>
<sequence>MVVLELEAVYAQAAPHTKLLNKRFLGAHHWLGPIKEALVARLAADKDEVKINLSILVDAINESDFWLACNLAMFVNI</sequence>
<dbReference type="Proteomes" id="UP001168972">
    <property type="component" value="Unassembled WGS sequence"/>
</dbReference>
<reference evidence="1" key="1">
    <citation type="journal article" date="2023" name="bioRxiv">
        <title>Scaffold-level genome assemblies of two parasitoid biocontrol wasps reveal the parthenogenesis mechanism and an associated novel virus.</title>
        <authorList>
            <person name="Inwood S."/>
            <person name="Skelly J."/>
            <person name="Guhlin J."/>
            <person name="Harrop T."/>
            <person name="Goldson S."/>
            <person name="Dearden P."/>
        </authorList>
    </citation>
    <scope>NUCLEOTIDE SEQUENCE</scope>
    <source>
        <strain evidence="1">Lincoln</strain>
        <tissue evidence="1">Whole body</tissue>
    </source>
</reference>
<keyword evidence="2" id="KW-1185">Reference proteome</keyword>